<sequence>MWSKGGFSLVELLIVIVIISVLTVIAVPSYMKFRNKSVVAKVQQNLLNCIQSLCAECADNGTISKECTVPGSEDKCLVVLDTNDSKVYIATRVCQFYVDQVNVKCEIIHSRGDLIGKVKCYISE</sequence>
<evidence type="ECO:0000313" key="2">
    <source>
        <dbReference type="EMBL" id="OMH41047.1"/>
    </source>
</evidence>
<dbReference type="Gene3D" id="3.30.700.10">
    <property type="entry name" value="Glycoprotein, Type 4 Pilin"/>
    <property type="match status" value="1"/>
</dbReference>
<dbReference type="STRING" id="1914305.BLW93_01630"/>
<organism evidence="2 3">
    <name type="scientific">Desulfurobacterium indicum</name>
    <dbReference type="NCBI Taxonomy" id="1914305"/>
    <lineage>
        <taxon>Bacteria</taxon>
        <taxon>Pseudomonadati</taxon>
        <taxon>Aquificota</taxon>
        <taxon>Aquificia</taxon>
        <taxon>Desulfurobacteriales</taxon>
        <taxon>Desulfurobacteriaceae</taxon>
        <taxon>Desulfurobacterium</taxon>
    </lineage>
</organism>
<name>A0A1R1MMQ0_9BACT</name>
<accession>A0A1R1MMQ0</accession>
<evidence type="ECO:0008006" key="4">
    <source>
        <dbReference type="Google" id="ProtNLM"/>
    </source>
</evidence>
<protein>
    <recommendedName>
        <fullName evidence="4">Prepilin-type N-terminal cleavage/methylation domain-containing protein</fullName>
    </recommendedName>
</protein>
<dbReference type="SUPFAM" id="SSF54523">
    <property type="entry name" value="Pili subunits"/>
    <property type="match status" value="1"/>
</dbReference>
<dbReference type="AlphaFoldDB" id="A0A1R1MMQ0"/>
<dbReference type="EMBL" id="MOEN01000004">
    <property type="protein sequence ID" value="OMH41047.1"/>
    <property type="molecule type" value="Genomic_DNA"/>
</dbReference>
<feature type="transmembrane region" description="Helical" evidence="1">
    <location>
        <begin position="6"/>
        <end position="27"/>
    </location>
</feature>
<keyword evidence="1" id="KW-0472">Membrane</keyword>
<dbReference type="NCBIfam" id="TIGR02532">
    <property type="entry name" value="IV_pilin_GFxxxE"/>
    <property type="match status" value="1"/>
</dbReference>
<dbReference type="RefSeq" id="WP_076712376.1">
    <property type="nucleotide sequence ID" value="NZ_MOEN01000004.1"/>
</dbReference>
<dbReference type="InterPro" id="IPR012902">
    <property type="entry name" value="N_methyl_site"/>
</dbReference>
<keyword evidence="1" id="KW-0812">Transmembrane</keyword>
<dbReference type="InterPro" id="IPR045584">
    <property type="entry name" value="Pilin-like"/>
</dbReference>
<dbReference type="Proteomes" id="UP000187408">
    <property type="component" value="Unassembled WGS sequence"/>
</dbReference>
<keyword evidence="3" id="KW-1185">Reference proteome</keyword>
<keyword evidence="1" id="KW-1133">Transmembrane helix</keyword>
<dbReference type="PROSITE" id="PS00409">
    <property type="entry name" value="PROKAR_NTER_METHYL"/>
    <property type="match status" value="1"/>
</dbReference>
<reference evidence="2 3" key="1">
    <citation type="submission" date="2016-10" db="EMBL/GenBank/DDBJ databases">
        <title>Genome sequence of a sulfur-reducing bacterium Desulfurobacterium indicum K6013.</title>
        <authorList>
            <person name="Cao J."/>
            <person name="Shao Z."/>
            <person name="Alain K."/>
            <person name="Jebbar M."/>
        </authorList>
    </citation>
    <scope>NUCLEOTIDE SEQUENCE [LARGE SCALE GENOMIC DNA]</scope>
    <source>
        <strain evidence="2 3">K6013</strain>
    </source>
</reference>
<proteinExistence type="predicted"/>
<gene>
    <name evidence="2" type="ORF">BLW93_01630</name>
</gene>
<evidence type="ECO:0000256" key="1">
    <source>
        <dbReference type="SAM" id="Phobius"/>
    </source>
</evidence>
<comment type="caution">
    <text evidence="2">The sequence shown here is derived from an EMBL/GenBank/DDBJ whole genome shotgun (WGS) entry which is preliminary data.</text>
</comment>
<evidence type="ECO:0000313" key="3">
    <source>
        <dbReference type="Proteomes" id="UP000187408"/>
    </source>
</evidence>
<dbReference type="Pfam" id="PF07963">
    <property type="entry name" value="N_methyl"/>
    <property type="match status" value="1"/>
</dbReference>